<dbReference type="OrthoDB" id="7862063at2759"/>
<dbReference type="STRING" id="7222.B4JCR3"/>
<accession>B4JCR3</accession>
<evidence type="ECO:0000313" key="3">
    <source>
        <dbReference type="Proteomes" id="UP000001070"/>
    </source>
</evidence>
<dbReference type="InterPro" id="IPR038275">
    <property type="entry name" value="Nuf2_N_sf"/>
</dbReference>
<evidence type="ECO:0000256" key="1">
    <source>
        <dbReference type="SAM" id="Coils"/>
    </source>
</evidence>
<dbReference type="AlphaFoldDB" id="B4JCR3"/>
<reference evidence="2 3" key="1">
    <citation type="journal article" date="2007" name="Nature">
        <title>Evolution of genes and genomes on the Drosophila phylogeny.</title>
        <authorList>
            <consortium name="Drosophila 12 Genomes Consortium"/>
            <person name="Clark A.G."/>
            <person name="Eisen M.B."/>
            <person name="Smith D.R."/>
            <person name="Bergman C.M."/>
            <person name="Oliver B."/>
            <person name="Markow T.A."/>
            <person name="Kaufman T.C."/>
            <person name="Kellis M."/>
            <person name="Gelbart W."/>
            <person name="Iyer V.N."/>
            <person name="Pollard D.A."/>
            <person name="Sackton T.B."/>
            <person name="Larracuente A.M."/>
            <person name="Singh N.D."/>
            <person name="Abad J.P."/>
            <person name="Abt D.N."/>
            <person name="Adryan B."/>
            <person name="Aguade M."/>
            <person name="Akashi H."/>
            <person name="Anderson W.W."/>
            <person name="Aquadro C.F."/>
            <person name="Ardell D.H."/>
            <person name="Arguello R."/>
            <person name="Artieri C.G."/>
            <person name="Barbash D.A."/>
            <person name="Barker D."/>
            <person name="Barsanti P."/>
            <person name="Batterham P."/>
            <person name="Batzoglou S."/>
            <person name="Begun D."/>
            <person name="Bhutkar A."/>
            <person name="Blanco E."/>
            <person name="Bosak S.A."/>
            <person name="Bradley R.K."/>
            <person name="Brand A.D."/>
            <person name="Brent M.R."/>
            <person name="Brooks A.N."/>
            <person name="Brown R.H."/>
            <person name="Butlin R.K."/>
            <person name="Caggese C."/>
            <person name="Calvi B.R."/>
            <person name="Bernardo de Carvalho A."/>
            <person name="Caspi A."/>
            <person name="Castrezana S."/>
            <person name="Celniker S.E."/>
            <person name="Chang J.L."/>
            <person name="Chapple C."/>
            <person name="Chatterji S."/>
            <person name="Chinwalla A."/>
            <person name="Civetta A."/>
            <person name="Clifton S.W."/>
            <person name="Comeron J.M."/>
            <person name="Costello J.C."/>
            <person name="Coyne J.A."/>
            <person name="Daub J."/>
            <person name="David R.G."/>
            <person name="Delcher A.L."/>
            <person name="Delehaunty K."/>
            <person name="Do C.B."/>
            <person name="Ebling H."/>
            <person name="Edwards K."/>
            <person name="Eickbush T."/>
            <person name="Evans J.D."/>
            <person name="Filipski A."/>
            <person name="Findeiss S."/>
            <person name="Freyhult E."/>
            <person name="Fulton L."/>
            <person name="Fulton R."/>
            <person name="Garcia A.C."/>
            <person name="Gardiner A."/>
            <person name="Garfield D.A."/>
            <person name="Garvin B.E."/>
            <person name="Gibson G."/>
            <person name="Gilbert D."/>
            <person name="Gnerre S."/>
            <person name="Godfrey J."/>
            <person name="Good R."/>
            <person name="Gotea V."/>
            <person name="Gravely B."/>
            <person name="Greenberg A.J."/>
            <person name="Griffiths-Jones S."/>
            <person name="Gross S."/>
            <person name="Guigo R."/>
            <person name="Gustafson E.A."/>
            <person name="Haerty W."/>
            <person name="Hahn M.W."/>
            <person name="Halligan D.L."/>
            <person name="Halpern A.L."/>
            <person name="Halter G.M."/>
            <person name="Han M.V."/>
            <person name="Heger A."/>
            <person name="Hillier L."/>
            <person name="Hinrichs A.S."/>
            <person name="Holmes I."/>
            <person name="Hoskins R.A."/>
            <person name="Hubisz M.J."/>
            <person name="Hultmark D."/>
            <person name="Huntley M.A."/>
            <person name="Jaffe D.B."/>
            <person name="Jagadeeshan S."/>
            <person name="Jeck W.R."/>
            <person name="Johnson J."/>
            <person name="Jones C.D."/>
            <person name="Jordan W.C."/>
            <person name="Karpen G.H."/>
            <person name="Kataoka E."/>
            <person name="Keightley P.D."/>
            <person name="Kheradpour P."/>
            <person name="Kirkness E.F."/>
            <person name="Koerich L.B."/>
            <person name="Kristiansen K."/>
            <person name="Kudrna D."/>
            <person name="Kulathinal R.J."/>
            <person name="Kumar S."/>
            <person name="Kwok R."/>
            <person name="Lander E."/>
            <person name="Langley C.H."/>
            <person name="Lapoint R."/>
            <person name="Lazzaro B.P."/>
            <person name="Lee S.J."/>
            <person name="Levesque L."/>
            <person name="Li R."/>
            <person name="Lin C.F."/>
            <person name="Lin M.F."/>
            <person name="Lindblad-Toh K."/>
            <person name="Llopart A."/>
            <person name="Long M."/>
            <person name="Low L."/>
            <person name="Lozovsky E."/>
            <person name="Lu J."/>
            <person name="Luo M."/>
            <person name="Machado C.A."/>
            <person name="Makalowski W."/>
            <person name="Marzo M."/>
            <person name="Matsuda M."/>
            <person name="Matzkin L."/>
            <person name="McAllister B."/>
            <person name="McBride C.S."/>
            <person name="McKernan B."/>
            <person name="McKernan K."/>
            <person name="Mendez-Lago M."/>
            <person name="Minx P."/>
            <person name="Mollenhauer M.U."/>
            <person name="Montooth K."/>
            <person name="Mount S.M."/>
            <person name="Mu X."/>
            <person name="Myers E."/>
            <person name="Negre B."/>
            <person name="Newfeld S."/>
            <person name="Nielsen R."/>
            <person name="Noor M.A."/>
            <person name="O'Grady P."/>
            <person name="Pachter L."/>
            <person name="Papaceit M."/>
            <person name="Parisi M.J."/>
            <person name="Parisi M."/>
            <person name="Parts L."/>
            <person name="Pedersen J.S."/>
            <person name="Pesole G."/>
            <person name="Phillippy A.M."/>
            <person name="Ponting C.P."/>
            <person name="Pop M."/>
            <person name="Porcelli D."/>
            <person name="Powell J.R."/>
            <person name="Prohaska S."/>
            <person name="Pruitt K."/>
            <person name="Puig M."/>
            <person name="Quesneville H."/>
            <person name="Ram K.R."/>
            <person name="Rand D."/>
            <person name="Rasmussen M.D."/>
            <person name="Reed L.K."/>
            <person name="Reenan R."/>
            <person name="Reily A."/>
            <person name="Remington K.A."/>
            <person name="Rieger T.T."/>
            <person name="Ritchie M.G."/>
            <person name="Robin C."/>
            <person name="Rogers Y.H."/>
            <person name="Rohde C."/>
            <person name="Rozas J."/>
            <person name="Rubenfield M.J."/>
            <person name="Ruiz A."/>
            <person name="Russo S."/>
            <person name="Salzberg S.L."/>
            <person name="Sanchez-Gracia A."/>
            <person name="Saranga D.J."/>
            <person name="Sato H."/>
            <person name="Schaeffer S.W."/>
            <person name="Schatz M.C."/>
            <person name="Schlenke T."/>
            <person name="Schwartz R."/>
            <person name="Segarra C."/>
            <person name="Singh R.S."/>
            <person name="Sirot L."/>
            <person name="Sirota M."/>
            <person name="Sisneros N.B."/>
            <person name="Smith C.D."/>
            <person name="Smith T.F."/>
            <person name="Spieth J."/>
            <person name="Stage D.E."/>
            <person name="Stark A."/>
            <person name="Stephan W."/>
            <person name="Strausberg R.L."/>
            <person name="Strempel S."/>
            <person name="Sturgill D."/>
            <person name="Sutton G."/>
            <person name="Sutton G.G."/>
            <person name="Tao W."/>
            <person name="Teichmann S."/>
            <person name="Tobari Y.N."/>
            <person name="Tomimura Y."/>
            <person name="Tsolas J.M."/>
            <person name="Valente V.L."/>
            <person name="Venter E."/>
            <person name="Venter J.C."/>
            <person name="Vicario S."/>
            <person name="Vieira F.G."/>
            <person name="Vilella A.J."/>
            <person name="Villasante A."/>
            <person name="Walenz B."/>
            <person name="Wang J."/>
            <person name="Wasserman M."/>
            <person name="Watts T."/>
            <person name="Wilson D."/>
            <person name="Wilson R.K."/>
            <person name="Wing R.A."/>
            <person name="Wolfner M.F."/>
            <person name="Wong A."/>
            <person name="Wong G.K."/>
            <person name="Wu C.I."/>
            <person name="Wu G."/>
            <person name="Yamamoto D."/>
            <person name="Yang H.P."/>
            <person name="Yang S.P."/>
            <person name="Yorke J.A."/>
            <person name="Yoshida K."/>
            <person name="Zdobnov E."/>
            <person name="Zhang P."/>
            <person name="Zhang Y."/>
            <person name="Zimin A.V."/>
            <person name="Baldwin J."/>
            <person name="Abdouelleil A."/>
            <person name="Abdulkadir J."/>
            <person name="Abebe A."/>
            <person name="Abera B."/>
            <person name="Abreu J."/>
            <person name="Acer S.C."/>
            <person name="Aftuck L."/>
            <person name="Alexander A."/>
            <person name="An P."/>
            <person name="Anderson E."/>
            <person name="Anderson S."/>
            <person name="Arachi H."/>
            <person name="Azer M."/>
            <person name="Bachantsang P."/>
            <person name="Barry A."/>
            <person name="Bayul T."/>
            <person name="Berlin A."/>
            <person name="Bessette D."/>
            <person name="Bloom T."/>
            <person name="Blye J."/>
            <person name="Boguslavskiy L."/>
            <person name="Bonnet C."/>
            <person name="Boukhgalter B."/>
            <person name="Bourzgui I."/>
            <person name="Brown A."/>
            <person name="Cahill P."/>
            <person name="Channer S."/>
            <person name="Cheshatsang Y."/>
            <person name="Chuda L."/>
            <person name="Citroen M."/>
            <person name="Collymore A."/>
            <person name="Cooke P."/>
            <person name="Costello M."/>
            <person name="D'Aco K."/>
            <person name="Daza R."/>
            <person name="De Haan G."/>
            <person name="DeGray S."/>
            <person name="DeMaso C."/>
            <person name="Dhargay N."/>
            <person name="Dooley K."/>
            <person name="Dooley E."/>
            <person name="Doricent M."/>
            <person name="Dorje P."/>
            <person name="Dorjee K."/>
            <person name="Dupes A."/>
            <person name="Elong R."/>
            <person name="Falk J."/>
            <person name="Farina A."/>
            <person name="Faro S."/>
            <person name="Ferguson D."/>
            <person name="Fisher S."/>
            <person name="Foley C.D."/>
            <person name="Franke A."/>
            <person name="Friedrich D."/>
            <person name="Gadbois L."/>
            <person name="Gearin G."/>
            <person name="Gearin C.R."/>
            <person name="Giannoukos G."/>
            <person name="Goode T."/>
            <person name="Graham J."/>
            <person name="Grandbois E."/>
            <person name="Grewal S."/>
            <person name="Gyaltsen K."/>
            <person name="Hafez N."/>
            <person name="Hagos B."/>
            <person name="Hall J."/>
            <person name="Henson C."/>
            <person name="Hollinger A."/>
            <person name="Honan T."/>
            <person name="Huard M.D."/>
            <person name="Hughes L."/>
            <person name="Hurhula B."/>
            <person name="Husby M.E."/>
            <person name="Kamat A."/>
            <person name="Kanga B."/>
            <person name="Kashin S."/>
            <person name="Khazanovich D."/>
            <person name="Kisner P."/>
            <person name="Lance K."/>
            <person name="Lara M."/>
            <person name="Lee W."/>
            <person name="Lennon N."/>
            <person name="Letendre F."/>
            <person name="LeVine R."/>
            <person name="Lipovsky A."/>
            <person name="Liu X."/>
            <person name="Liu J."/>
            <person name="Liu S."/>
            <person name="Lokyitsang T."/>
            <person name="Lokyitsang Y."/>
            <person name="Lubonja R."/>
            <person name="Lui A."/>
            <person name="MacDonald P."/>
            <person name="Magnisalis V."/>
            <person name="Maru K."/>
            <person name="Matthews C."/>
            <person name="McCusker W."/>
            <person name="McDonough S."/>
            <person name="Mehta T."/>
            <person name="Meldrim J."/>
            <person name="Meneus L."/>
            <person name="Mihai O."/>
            <person name="Mihalev A."/>
            <person name="Mihova T."/>
            <person name="Mittelman R."/>
            <person name="Mlenga V."/>
            <person name="Montmayeur A."/>
            <person name="Mulrain L."/>
            <person name="Navidi A."/>
            <person name="Naylor J."/>
            <person name="Negash T."/>
            <person name="Nguyen T."/>
            <person name="Nguyen N."/>
            <person name="Nicol R."/>
            <person name="Norbu C."/>
            <person name="Norbu N."/>
            <person name="Novod N."/>
            <person name="O'Neill B."/>
            <person name="Osman S."/>
            <person name="Markiewicz E."/>
            <person name="Oyono O.L."/>
            <person name="Patti C."/>
            <person name="Phunkhang P."/>
            <person name="Pierre F."/>
            <person name="Priest M."/>
            <person name="Raghuraman S."/>
            <person name="Rege F."/>
            <person name="Reyes R."/>
            <person name="Rise C."/>
            <person name="Rogov P."/>
            <person name="Ross K."/>
            <person name="Ryan E."/>
            <person name="Settipalli S."/>
            <person name="Shea T."/>
            <person name="Sherpa N."/>
            <person name="Shi L."/>
            <person name="Shih D."/>
            <person name="Sparrow T."/>
            <person name="Spaulding J."/>
            <person name="Stalker J."/>
            <person name="Stange-Thomann N."/>
            <person name="Stavropoulos S."/>
            <person name="Stone C."/>
            <person name="Strader C."/>
            <person name="Tesfaye S."/>
            <person name="Thomson T."/>
            <person name="Thoulutsang Y."/>
            <person name="Thoulutsang D."/>
            <person name="Topham K."/>
            <person name="Topping I."/>
            <person name="Tsamla T."/>
            <person name="Vassiliev H."/>
            <person name="Vo A."/>
            <person name="Wangchuk T."/>
            <person name="Wangdi T."/>
            <person name="Weiand M."/>
            <person name="Wilkinson J."/>
            <person name="Wilson A."/>
            <person name="Yadav S."/>
            <person name="Young G."/>
            <person name="Yu Q."/>
            <person name="Zembek L."/>
            <person name="Zhong D."/>
            <person name="Zimmer A."/>
            <person name="Zwirko Z."/>
            <person name="Jaffe D.B."/>
            <person name="Alvarez P."/>
            <person name="Brockman W."/>
            <person name="Butler J."/>
            <person name="Chin C."/>
            <person name="Gnerre S."/>
            <person name="Grabherr M."/>
            <person name="Kleber M."/>
            <person name="Mauceli E."/>
            <person name="MacCallum I."/>
        </authorList>
    </citation>
    <scope>NUCLEOTIDE SEQUENCE [LARGE SCALE GENOMIC DNA]</scope>
    <source>
        <strain evidence="3">Tucson 15287-2541.00</strain>
    </source>
</reference>
<keyword evidence="3" id="KW-1185">Reference proteome</keyword>
<dbReference type="Proteomes" id="UP000001070">
    <property type="component" value="Unassembled WGS sequence"/>
</dbReference>
<feature type="coiled-coil region" evidence="1">
    <location>
        <begin position="155"/>
        <end position="375"/>
    </location>
</feature>
<proteinExistence type="predicted"/>
<protein>
    <submittedName>
        <fullName evidence="2">GH11683</fullName>
    </submittedName>
</protein>
<dbReference type="InParanoid" id="B4JCR3"/>
<name>B4JCR3_DROGR</name>
<dbReference type="SMR" id="B4JCR3"/>
<dbReference type="GO" id="GO:0031262">
    <property type="term" value="C:Ndc80 complex"/>
    <property type="evidence" value="ECO:0007669"/>
    <property type="project" value="EnsemblMetazoa"/>
</dbReference>
<dbReference type="HOGENOM" id="CLU_057929_0_0_1"/>
<dbReference type="EMBL" id="CH916368">
    <property type="protein sequence ID" value="EDW04227.1"/>
    <property type="molecule type" value="Genomic_DNA"/>
</dbReference>
<dbReference type="Gene3D" id="1.10.418.60">
    <property type="entry name" value="Ncd80 complex, Nuf2 subunit"/>
    <property type="match status" value="1"/>
</dbReference>
<organism evidence="3">
    <name type="scientific">Drosophila grimshawi</name>
    <name type="common">Hawaiian fruit fly</name>
    <name type="synonym">Idiomyia grimshawi</name>
    <dbReference type="NCBI Taxonomy" id="7222"/>
    <lineage>
        <taxon>Eukaryota</taxon>
        <taxon>Metazoa</taxon>
        <taxon>Ecdysozoa</taxon>
        <taxon>Arthropoda</taxon>
        <taxon>Hexapoda</taxon>
        <taxon>Insecta</taxon>
        <taxon>Pterygota</taxon>
        <taxon>Neoptera</taxon>
        <taxon>Endopterygota</taxon>
        <taxon>Diptera</taxon>
        <taxon>Brachycera</taxon>
        <taxon>Muscomorpha</taxon>
        <taxon>Ephydroidea</taxon>
        <taxon>Drosophilidae</taxon>
        <taxon>Drosophila</taxon>
        <taxon>Hawaiian Drosophila</taxon>
    </lineage>
</organism>
<evidence type="ECO:0000313" key="2">
    <source>
        <dbReference type="EMBL" id="EDW04227.1"/>
    </source>
</evidence>
<dbReference type="OMA" id="FNYLAYY"/>
<dbReference type="GO" id="GO:0007080">
    <property type="term" value="P:mitotic metaphase chromosome alignment"/>
    <property type="evidence" value="ECO:0007669"/>
    <property type="project" value="EnsemblMetazoa"/>
</dbReference>
<dbReference type="KEGG" id="dgr:6562694"/>
<dbReference type="FunCoup" id="B4JCR3">
    <property type="interactions" value="22"/>
</dbReference>
<keyword evidence="1" id="KW-0175">Coiled coil</keyword>
<sequence length="394" mass="45861">MSTEAMEHVCSSANKLFPELNMRLSDLTHPTEAFLTRTFVHYLRAFGFRVEPPYNIESKDTSREKRQFLSKLCRLVERILQISFPGKPFTYIDIFEPTVRKTRNTLDVLFNYYCFYKMHKKKIVTPVVEKHKEHHTLTSTLGAKQKELGKNQQDAAQWKINKAKSEANIEQLREELPKALAELQAQSKLLEQKEAEAKLQEQQLQEITGQVNQLKQLVSDVPNVKEQTAQIAARIDCFKVEIAKQEEQHKERRMEIETNQLLNDEIDKLFTILPPEALSAYKKCLKEKEQLEKEHLSLETTNQGLLTNEQEQQQQLQQRENEVKQLKLNCEHEAQAAKQKIADQEAEIVQQAARVEQLEQSNNNLLEQLEAEQCTAEHVKSFVVKLDDKNIRDI</sequence>
<dbReference type="PhylomeDB" id="B4JCR3"/>
<gene>
    <name evidence="2" type="primary">Dgri\GH11683</name>
    <name evidence="2" type="ORF">Dgri_GH11683</name>
</gene>
<dbReference type="eggNOG" id="ENOG502R8D1">
    <property type="taxonomic scope" value="Eukaryota"/>
</dbReference>